<dbReference type="GO" id="GO:0004553">
    <property type="term" value="F:hydrolase activity, hydrolyzing O-glycosyl compounds"/>
    <property type="evidence" value="ECO:0007669"/>
    <property type="project" value="InterPro"/>
</dbReference>
<dbReference type="InterPro" id="IPR017853">
    <property type="entry name" value="GH"/>
</dbReference>
<sequence length="123" mass="13525">MLVLAKVLAVPDSTQSLARCCRLHLTHRGVYDTNTRLNYTSMFKAQMDAIYVAMNHTGDVDIAVGEAGWPTQAEPGQVGVGVGVEEARDFNKGMLRVVSSGKGTPLMPNRKFETYIFSLFDEN</sequence>
<dbReference type="InterPro" id="IPR000490">
    <property type="entry name" value="Glyco_hydro_17"/>
</dbReference>
<evidence type="ECO:0000313" key="7">
    <source>
        <dbReference type="Proteomes" id="UP000479710"/>
    </source>
</evidence>
<keyword evidence="7" id="KW-1185">Reference proteome</keyword>
<protein>
    <recommendedName>
        <fullName evidence="8">Glucan endo-1,3-beta-D-glucosidase</fullName>
    </recommendedName>
</protein>
<dbReference type="Proteomes" id="UP000479710">
    <property type="component" value="Unassembled WGS sequence"/>
</dbReference>
<dbReference type="Pfam" id="PF00332">
    <property type="entry name" value="Glyco_hydro_17"/>
    <property type="match status" value="1"/>
</dbReference>
<keyword evidence="2 5" id="KW-0378">Hydrolase</keyword>
<dbReference type="EMBL" id="SPHZ02000006">
    <property type="protein sequence ID" value="KAF0910476.1"/>
    <property type="molecule type" value="Genomic_DNA"/>
</dbReference>
<evidence type="ECO:0008006" key="8">
    <source>
        <dbReference type="Google" id="ProtNLM"/>
    </source>
</evidence>
<comment type="caution">
    <text evidence="6">The sequence shown here is derived from an EMBL/GenBank/DDBJ whole genome shotgun (WGS) entry which is preliminary data.</text>
</comment>
<evidence type="ECO:0000256" key="3">
    <source>
        <dbReference type="ARBA" id="ARBA00023295"/>
    </source>
</evidence>
<evidence type="ECO:0000256" key="5">
    <source>
        <dbReference type="RuleBase" id="RU004336"/>
    </source>
</evidence>
<proteinExistence type="inferred from homology"/>
<dbReference type="OrthoDB" id="1938138at2759"/>
<dbReference type="PROSITE" id="PS00587">
    <property type="entry name" value="GLYCOSYL_HYDROL_F17"/>
    <property type="match status" value="1"/>
</dbReference>
<gene>
    <name evidence="6" type="ORF">E2562_002932</name>
</gene>
<dbReference type="GO" id="GO:0005975">
    <property type="term" value="P:carbohydrate metabolic process"/>
    <property type="evidence" value="ECO:0007669"/>
    <property type="project" value="InterPro"/>
</dbReference>
<evidence type="ECO:0000256" key="2">
    <source>
        <dbReference type="ARBA" id="ARBA00022801"/>
    </source>
</evidence>
<organism evidence="6 7">
    <name type="scientific">Oryza meyeriana var. granulata</name>
    <dbReference type="NCBI Taxonomy" id="110450"/>
    <lineage>
        <taxon>Eukaryota</taxon>
        <taxon>Viridiplantae</taxon>
        <taxon>Streptophyta</taxon>
        <taxon>Embryophyta</taxon>
        <taxon>Tracheophyta</taxon>
        <taxon>Spermatophyta</taxon>
        <taxon>Magnoliopsida</taxon>
        <taxon>Liliopsida</taxon>
        <taxon>Poales</taxon>
        <taxon>Poaceae</taxon>
        <taxon>BOP clade</taxon>
        <taxon>Oryzoideae</taxon>
        <taxon>Oryzeae</taxon>
        <taxon>Oryzinae</taxon>
        <taxon>Oryza</taxon>
        <taxon>Oryza meyeriana</taxon>
    </lineage>
</organism>
<dbReference type="PANTHER" id="PTHR32227">
    <property type="entry name" value="GLUCAN ENDO-1,3-BETA-GLUCOSIDASE BG1-RELATED-RELATED"/>
    <property type="match status" value="1"/>
</dbReference>
<evidence type="ECO:0000256" key="4">
    <source>
        <dbReference type="RuleBase" id="RU004335"/>
    </source>
</evidence>
<evidence type="ECO:0000256" key="1">
    <source>
        <dbReference type="ARBA" id="ARBA00008773"/>
    </source>
</evidence>
<accession>A0A6G1DDG7</accession>
<comment type="similarity">
    <text evidence="1 4">Belongs to the glycosyl hydrolase 17 family.</text>
</comment>
<dbReference type="AlphaFoldDB" id="A0A6G1DDG7"/>
<reference evidence="6 7" key="1">
    <citation type="submission" date="2019-11" db="EMBL/GenBank/DDBJ databases">
        <title>Whole genome sequence of Oryza granulata.</title>
        <authorList>
            <person name="Li W."/>
        </authorList>
    </citation>
    <scope>NUCLEOTIDE SEQUENCE [LARGE SCALE GENOMIC DNA]</scope>
    <source>
        <strain evidence="7">cv. Menghai</strain>
        <tissue evidence="6">Leaf</tissue>
    </source>
</reference>
<dbReference type="Gene3D" id="3.20.20.80">
    <property type="entry name" value="Glycosidases"/>
    <property type="match status" value="1"/>
</dbReference>
<dbReference type="SUPFAM" id="SSF51445">
    <property type="entry name" value="(Trans)glycosidases"/>
    <property type="match status" value="1"/>
</dbReference>
<evidence type="ECO:0000313" key="6">
    <source>
        <dbReference type="EMBL" id="KAF0910476.1"/>
    </source>
</evidence>
<keyword evidence="3 5" id="KW-0326">Glycosidase</keyword>
<dbReference type="InterPro" id="IPR044965">
    <property type="entry name" value="Glyco_hydro_17_plant"/>
</dbReference>
<name>A0A6G1DDG7_9ORYZ</name>